<name>A0A3D8RA74_9EURO</name>
<evidence type="ECO:0000313" key="2">
    <source>
        <dbReference type="EMBL" id="RDW70870.1"/>
    </source>
</evidence>
<comment type="caution">
    <text evidence="2">The sequence shown here is derived from an EMBL/GenBank/DDBJ whole genome shotgun (WGS) entry which is preliminary data.</text>
</comment>
<evidence type="ECO:0008006" key="4">
    <source>
        <dbReference type="Google" id="ProtNLM"/>
    </source>
</evidence>
<reference evidence="2 3" key="1">
    <citation type="journal article" date="2018" name="IMA Fungus">
        <title>IMA Genome-F 9: Draft genome sequence of Annulohypoxylon stygium, Aspergillus mulundensis, Berkeleyomyces basicola (syn. Thielaviopsis basicola), Ceratocystis smalleyi, two Cercospora beticola strains, Coleophoma cylindrospora, Fusarium fracticaudum, Phialophora cf. hyalina, and Morchella septimelata.</title>
        <authorList>
            <person name="Wingfield B.D."/>
            <person name="Bills G.F."/>
            <person name="Dong Y."/>
            <person name="Huang W."/>
            <person name="Nel W.J."/>
            <person name="Swalarsk-Parry B.S."/>
            <person name="Vaghefi N."/>
            <person name="Wilken P.M."/>
            <person name="An Z."/>
            <person name="de Beer Z.W."/>
            <person name="De Vos L."/>
            <person name="Chen L."/>
            <person name="Duong T.A."/>
            <person name="Gao Y."/>
            <person name="Hammerbacher A."/>
            <person name="Kikkert J.R."/>
            <person name="Li Y."/>
            <person name="Li H."/>
            <person name="Li K."/>
            <person name="Li Q."/>
            <person name="Liu X."/>
            <person name="Ma X."/>
            <person name="Naidoo K."/>
            <person name="Pethybridge S.J."/>
            <person name="Sun J."/>
            <person name="Steenkamp E.T."/>
            <person name="van der Nest M.A."/>
            <person name="van Wyk S."/>
            <person name="Wingfield M.J."/>
            <person name="Xiong C."/>
            <person name="Yue Q."/>
            <person name="Zhang X."/>
        </authorList>
    </citation>
    <scope>NUCLEOTIDE SEQUENCE [LARGE SCALE GENOMIC DNA]</scope>
    <source>
        <strain evidence="2 3">DSM 5745</strain>
    </source>
</reference>
<dbReference type="OrthoDB" id="4291851at2759"/>
<evidence type="ECO:0000256" key="1">
    <source>
        <dbReference type="SAM" id="SignalP"/>
    </source>
</evidence>
<keyword evidence="1" id="KW-0732">Signal</keyword>
<evidence type="ECO:0000313" key="3">
    <source>
        <dbReference type="Proteomes" id="UP000256690"/>
    </source>
</evidence>
<proteinExistence type="predicted"/>
<gene>
    <name evidence="2" type="ORF">DSM5745_08381</name>
</gene>
<keyword evidence="3" id="KW-1185">Reference proteome</keyword>
<organism evidence="2 3">
    <name type="scientific">Aspergillus mulundensis</name>
    <dbReference type="NCBI Taxonomy" id="1810919"/>
    <lineage>
        <taxon>Eukaryota</taxon>
        <taxon>Fungi</taxon>
        <taxon>Dikarya</taxon>
        <taxon>Ascomycota</taxon>
        <taxon>Pezizomycotina</taxon>
        <taxon>Eurotiomycetes</taxon>
        <taxon>Eurotiomycetidae</taxon>
        <taxon>Eurotiales</taxon>
        <taxon>Aspergillaceae</taxon>
        <taxon>Aspergillus</taxon>
        <taxon>Aspergillus subgen. Nidulantes</taxon>
    </lineage>
</organism>
<dbReference type="EMBL" id="PVWQ01000010">
    <property type="protein sequence ID" value="RDW70870.1"/>
    <property type="molecule type" value="Genomic_DNA"/>
</dbReference>
<accession>A0A3D8RA74</accession>
<protein>
    <recommendedName>
        <fullName evidence="4">Secreted protein</fullName>
    </recommendedName>
</protein>
<sequence>MRTASFSLLGVNLALFISSTIAKTTTIGLETQTESRGVSVPMDDCFDIDEENVFTLVISKKCRVFTGPMCTGRTALLEPGEHSTAKPVMLGSVLCEEPDLLSTEL</sequence>
<feature type="chain" id="PRO_5017738148" description="Secreted protein" evidence="1">
    <location>
        <begin position="23"/>
        <end position="105"/>
    </location>
</feature>
<dbReference type="GeneID" id="38118751"/>
<dbReference type="RefSeq" id="XP_026601401.1">
    <property type="nucleotide sequence ID" value="XM_026750397.1"/>
</dbReference>
<dbReference type="Proteomes" id="UP000256690">
    <property type="component" value="Unassembled WGS sequence"/>
</dbReference>
<feature type="signal peptide" evidence="1">
    <location>
        <begin position="1"/>
        <end position="22"/>
    </location>
</feature>
<dbReference type="AlphaFoldDB" id="A0A3D8RA74"/>